<proteinExistence type="inferred from homology"/>
<reference evidence="8" key="2">
    <citation type="submission" date="2020-01" db="EMBL/GenBank/DDBJ databases">
        <authorList>
            <person name="Perkins V."/>
            <person name="Lessard M.-H."/>
            <person name="Dugat-Bony E."/>
            <person name="Frenette M."/>
            <person name="Labrie S."/>
        </authorList>
    </citation>
    <scope>NUCLEOTIDE SEQUENCE</scope>
    <source>
        <strain evidence="8">LMA-70</strain>
    </source>
</reference>
<comment type="subcellular location">
    <subcellularLocation>
        <location evidence="1">Endomembrane system</location>
    </subcellularLocation>
</comment>
<dbReference type="GO" id="GO:0012505">
    <property type="term" value="C:endomembrane system"/>
    <property type="evidence" value="ECO:0007669"/>
    <property type="project" value="UniProtKB-SubCell"/>
</dbReference>
<keyword evidence="4" id="KW-0653">Protein transport</keyword>
<evidence type="ECO:0000313" key="8">
    <source>
        <dbReference type="EMBL" id="KAF5105174.1"/>
    </source>
</evidence>
<evidence type="ECO:0000256" key="6">
    <source>
        <dbReference type="SAM" id="MobiDB-lite"/>
    </source>
</evidence>
<feature type="region of interest" description="Disordered" evidence="6">
    <location>
        <begin position="688"/>
        <end position="750"/>
    </location>
</feature>
<feature type="compositionally biased region" description="Low complexity" evidence="6">
    <location>
        <begin position="722"/>
        <end position="737"/>
    </location>
</feature>
<dbReference type="InterPro" id="IPR002553">
    <property type="entry name" value="Clathrin/coatomer_adapt-like_N"/>
</dbReference>
<dbReference type="InterPro" id="IPR026739">
    <property type="entry name" value="AP_beta"/>
</dbReference>
<accession>A0A9P5GB38</accession>
<feature type="domain" description="Clathrin/coatomer adaptor adaptin-like N-terminal" evidence="7">
    <location>
        <begin position="39"/>
        <end position="615"/>
    </location>
</feature>
<organism evidence="8 9">
    <name type="scientific">Geotrichum candidum</name>
    <name type="common">Oospora lactis</name>
    <name type="synonym">Dipodascus geotrichum</name>
    <dbReference type="NCBI Taxonomy" id="1173061"/>
    <lineage>
        <taxon>Eukaryota</taxon>
        <taxon>Fungi</taxon>
        <taxon>Dikarya</taxon>
        <taxon>Ascomycota</taxon>
        <taxon>Saccharomycotina</taxon>
        <taxon>Dipodascomycetes</taxon>
        <taxon>Dipodascales</taxon>
        <taxon>Dipodascaceae</taxon>
        <taxon>Geotrichum</taxon>
    </lineage>
</organism>
<evidence type="ECO:0000256" key="2">
    <source>
        <dbReference type="ARBA" id="ARBA00006613"/>
    </source>
</evidence>
<dbReference type="InterPro" id="IPR026740">
    <property type="entry name" value="AP3_beta"/>
</dbReference>
<gene>
    <name evidence="8" type="ORF">DV451_000090</name>
</gene>
<evidence type="ECO:0000256" key="3">
    <source>
        <dbReference type="ARBA" id="ARBA00022448"/>
    </source>
</evidence>
<feature type="region of interest" description="Disordered" evidence="6">
    <location>
        <begin position="280"/>
        <end position="302"/>
    </location>
</feature>
<evidence type="ECO:0000256" key="1">
    <source>
        <dbReference type="ARBA" id="ARBA00004308"/>
    </source>
</evidence>
<dbReference type="GO" id="GO:0016192">
    <property type="term" value="P:vesicle-mediated transport"/>
    <property type="evidence" value="ECO:0007669"/>
    <property type="project" value="InterPro"/>
</dbReference>
<name>A0A9P5GB38_GEOCN</name>
<keyword evidence="3" id="KW-0813">Transport</keyword>
<dbReference type="EMBL" id="QQZK01000001">
    <property type="protein sequence ID" value="KAF5105174.1"/>
    <property type="molecule type" value="Genomic_DNA"/>
</dbReference>
<evidence type="ECO:0000313" key="9">
    <source>
        <dbReference type="Proteomes" id="UP000750522"/>
    </source>
</evidence>
<dbReference type="Proteomes" id="UP000750522">
    <property type="component" value="Unassembled WGS sequence"/>
</dbReference>
<dbReference type="InterPro" id="IPR011989">
    <property type="entry name" value="ARM-like"/>
</dbReference>
<comment type="caution">
    <text evidence="8">The sequence shown here is derived from an EMBL/GenBank/DDBJ whole genome shotgun (WGS) entry which is preliminary data.</text>
</comment>
<evidence type="ECO:0000256" key="4">
    <source>
        <dbReference type="ARBA" id="ARBA00022927"/>
    </source>
</evidence>
<dbReference type="GO" id="GO:0030123">
    <property type="term" value="C:AP-3 adaptor complex"/>
    <property type="evidence" value="ECO:0007669"/>
    <property type="project" value="InterPro"/>
</dbReference>
<protein>
    <recommendedName>
        <fullName evidence="7">Clathrin/coatomer adaptor adaptin-like N-terminal domain-containing protein</fullName>
    </recommendedName>
</protein>
<dbReference type="PANTHER" id="PTHR11134">
    <property type="entry name" value="ADAPTOR COMPLEX SUBUNIT BETA FAMILY MEMBER"/>
    <property type="match status" value="1"/>
</dbReference>
<feature type="compositionally biased region" description="Basic and acidic residues" evidence="6">
    <location>
        <begin position="690"/>
        <end position="707"/>
    </location>
</feature>
<dbReference type="GO" id="GO:0006886">
    <property type="term" value="P:intracellular protein transport"/>
    <property type="evidence" value="ECO:0007669"/>
    <property type="project" value="InterPro"/>
</dbReference>
<dbReference type="Gene3D" id="1.25.10.10">
    <property type="entry name" value="Leucine-rich Repeat Variant"/>
    <property type="match status" value="1"/>
</dbReference>
<reference evidence="8" key="1">
    <citation type="journal article" date="2020" name="Front. Microbiol.">
        <title>Phenotypic and Genetic Characterization of the Cheese Ripening Yeast Geotrichum candidum.</title>
        <authorList>
            <person name="Perkins V."/>
            <person name="Vignola S."/>
            <person name="Lessard M.H."/>
            <person name="Plante P.L."/>
            <person name="Corbeil J."/>
            <person name="Dugat-Bony E."/>
            <person name="Frenette M."/>
            <person name="Labrie S."/>
        </authorList>
    </citation>
    <scope>NUCLEOTIDE SEQUENCE</scope>
    <source>
        <strain evidence="8">LMA-70</strain>
    </source>
</reference>
<comment type="similarity">
    <text evidence="2">Belongs to the adaptor complexes large subunit family.</text>
</comment>
<feature type="compositionally biased region" description="Polar residues" evidence="6">
    <location>
        <begin position="709"/>
        <end position="721"/>
    </location>
</feature>
<feature type="compositionally biased region" description="Acidic residues" evidence="6">
    <location>
        <begin position="280"/>
        <end position="289"/>
    </location>
</feature>
<feature type="region of interest" description="Disordered" evidence="6">
    <location>
        <begin position="765"/>
        <end position="842"/>
    </location>
</feature>
<dbReference type="SUPFAM" id="SSF48371">
    <property type="entry name" value="ARM repeat"/>
    <property type="match status" value="1"/>
</dbReference>
<dbReference type="InterPro" id="IPR016024">
    <property type="entry name" value="ARM-type_fold"/>
</dbReference>
<evidence type="ECO:0000256" key="5">
    <source>
        <dbReference type="ARBA" id="ARBA00023136"/>
    </source>
</evidence>
<feature type="compositionally biased region" description="Acidic residues" evidence="6">
    <location>
        <begin position="766"/>
        <end position="833"/>
    </location>
</feature>
<dbReference type="AlphaFoldDB" id="A0A9P5GB38"/>
<evidence type="ECO:0000259" key="7">
    <source>
        <dbReference type="Pfam" id="PF01602"/>
    </source>
</evidence>
<sequence>MADSLPKLGVMLQSARELTLEAANAVSAKLMNENLSKPADITKALNSLSNREKLSGLKQVISHMSKGYDAVEFFPSVIKNVASSSLEIRMLVYIYLVRYADHDPDLALLSINAIQKSLSDKNAVIRSLAMRVISSIRVPSIVQIVCLGIKKSSTDLSPLVRRAAAVAIHKCNELDHSNSEMLLEILQKLLGDSSPEVVSSALITLSQSFTNRFDLLHPVYRRTCRMLPKLNEWGQIAALELLVKYARLFLRPGSLQPVKKEQADDLEAFIGDDTQQYESFDDEDDFDENNESRDHTSSDSPSISIDPDLELLFISARPLLYSRNSAVIINAAQVYHHLGNSKVFEAYQVAGPVVQLLRSDISLQYLALINIKAMSLTRRDAFAPFIRHFFLFPDDIFLISKLKLEILTLLCTKDNAQTIVSELKYYALTSNNDSIIVESVQAVGRCIDVAENTSILKWLLHKVKSSNPALVSESLNVVRFIVLKDPNSHIKTVARLAQLLDKVVVDSAKETIIWLVGEFSGIAHEVAPDVLRKFAKTFASESPNVRYQTTLLAAKVFSYYLDRNKSDDPNDFVPIDNGPESSIPKLFSYVMLLAKYDTNYDTRDRARLFSTLLTSSASTDLATLLLQAPKPCPVTSLREIMLGSKKKNISNSTENTVITTTTPIVDLILGSTSLVLGHPVDGFQRLPNWTKKDSPLRADPSVRDEIVSRPTTQPVRSISNVTSAASAARSRQSGATAFGSNCNPPIPAAPKKFKEQTLDEFFADAGENEEESSSEEDSSSEEESSSGDEEDDDEDDEDSDEDGEREEEESEEEDNNEEEDNSEEEESEEENEQDEKATLLVK</sequence>
<keyword evidence="5" id="KW-0472">Membrane</keyword>
<dbReference type="Pfam" id="PF01602">
    <property type="entry name" value="Adaptin_N"/>
    <property type="match status" value="1"/>
</dbReference>
<dbReference type="PIRSF" id="PIRSF037096">
    <property type="entry name" value="AP3_complex_beta"/>
    <property type="match status" value="1"/>
</dbReference>